<evidence type="ECO:0000259" key="7">
    <source>
        <dbReference type="Pfam" id="PF04138"/>
    </source>
</evidence>
<feature type="transmembrane region" description="Helical" evidence="6">
    <location>
        <begin position="107"/>
        <end position="130"/>
    </location>
</feature>
<feature type="transmembrane region" description="Helical" evidence="6">
    <location>
        <begin position="82"/>
        <end position="101"/>
    </location>
</feature>
<evidence type="ECO:0000313" key="9">
    <source>
        <dbReference type="Proteomes" id="UP000248330"/>
    </source>
</evidence>
<dbReference type="PANTHER" id="PTHR38459:SF1">
    <property type="entry name" value="PROPHAGE BACTOPRENOL-LINKED GLUCOSE TRANSLOCASE HOMOLOG"/>
    <property type="match status" value="1"/>
</dbReference>
<dbReference type="Pfam" id="PF04138">
    <property type="entry name" value="GtrA_DPMS_TM"/>
    <property type="match status" value="1"/>
</dbReference>
<comment type="caution">
    <text evidence="8">The sequence shown here is derived from an EMBL/GenBank/DDBJ whole genome shotgun (WGS) entry which is preliminary data.</text>
</comment>
<organism evidence="8 9">
    <name type="scientific">Sinimarinibacterium flocculans</name>
    <dbReference type="NCBI Taxonomy" id="985250"/>
    <lineage>
        <taxon>Bacteria</taxon>
        <taxon>Pseudomonadati</taxon>
        <taxon>Pseudomonadota</taxon>
        <taxon>Gammaproteobacteria</taxon>
        <taxon>Nevskiales</taxon>
        <taxon>Nevskiaceae</taxon>
        <taxon>Sinimarinibacterium</taxon>
    </lineage>
</organism>
<evidence type="ECO:0000256" key="3">
    <source>
        <dbReference type="ARBA" id="ARBA00022692"/>
    </source>
</evidence>
<sequence>MVQFSAPNLRAQVARFTRFVIVGGFATALMYALLLVGVEGLGMTPVPASVVAYGLSAIANYALNRRLTFRSTQRHRVALPRFAAVSGAGLIINTLIMYVGTTMMNGHYLVVQILATAVVLLWNYLGSYLWTFHQPSGR</sequence>
<evidence type="ECO:0000256" key="6">
    <source>
        <dbReference type="SAM" id="Phobius"/>
    </source>
</evidence>
<evidence type="ECO:0000256" key="5">
    <source>
        <dbReference type="ARBA" id="ARBA00023136"/>
    </source>
</evidence>
<dbReference type="GO" id="GO:0000271">
    <property type="term" value="P:polysaccharide biosynthetic process"/>
    <property type="evidence" value="ECO:0007669"/>
    <property type="project" value="InterPro"/>
</dbReference>
<keyword evidence="5 6" id="KW-0472">Membrane</keyword>
<keyword evidence="3 6" id="KW-0812">Transmembrane</keyword>
<proteinExistence type="inferred from homology"/>
<evidence type="ECO:0000256" key="1">
    <source>
        <dbReference type="ARBA" id="ARBA00004141"/>
    </source>
</evidence>
<feature type="transmembrane region" description="Helical" evidence="6">
    <location>
        <begin position="19"/>
        <end position="38"/>
    </location>
</feature>
<dbReference type="PANTHER" id="PTHR38459">
    <property type="entry name" value="PROPHAGE BACTOPRENOL-LINKED GLUCOSE TRANSLOCASE HOMOLOG"/>
    <property type="match status" value="1"/>
</dbReference>
<name>A0A318EDT8_9GAMM</name>
<evidence type="ECO:0000313" key="8">
    <source>
        <dbReference type="EMBL" id="PXV70983.1"/>
    </source>
</evidence>
<feature type="transmembrane region" description="Helical" evidence="6">
    <location>
        <begin position="44"/>
        <end position="62"/>
    </location>
</feature>
<evidence type="ECO:0000256" key="2">
    <source>
        <dbReference type="ARBA" id="ARBA00009399"/>
    </source>
</evidence>
<reference evidence="8 9" key="1">
    <citation type="submission" date="2018-04" db="EMBL/GenBank/DDBJ databases">
        <title>Genomic Encyclopedia of Type Strains, Phase IV (KMG-IV): sequencing the most valuable type-strain genomes for metagenomic binning, comparative biology and taxonomic classification.</title>
        <authorList>
            <person name="Goeker M."/>
        </authorList>
    </citation>
    <scope>NUCLEOTIDE SEQUENCE [LARGE SCALE GENOMIC DNA]</scope>
    <source>
        <strain evidence="8 9">DSM 104150</strain>
    </source>
</reference>
<dbReference type="Proteomes" id="UP000248330">
    <property type="component" value="Unassembled WGS sequence"/>
</dbReference>
<dbReference type="AlphaFoldDB" id="A0A318EDT8"/>
<comment type="similarity">
    <text evidence="2">Belongs to the GtrA family.</text>
</comment>
<evidence type="ECO:0000256" key="4">
    <source>
        <dbReference type="ARBA" id="ARBA00022989"/>
    </source>
</evidence>
<protein>
    <submittedName>
        <fullName evidence="8">Putative flippase GtrA</fullName>
    </submittedName>
</protein>
<dbReference type="EMBL" id="QICN01000001">
    <property type="protein sequence ID" value="PXV70983.1"/>
    <property type="molecule type" value="Genomic_DNA"/>
</dbReference>
<feature type="domain" description="GtrA/DPMS transmembrane" evidence="7">
    <location>
        <begin position="18"/>
        <end position="132"/>
    </location>
</feature>
<accession>A0A318EDT8</accession>
<keyword evidence="4 6" id="KW-1133">Transmembrane helix</keyword>
<dbReference type="GO" id="GO:0005886">
    <property type="term" value="C:plasma membrane"/>
    <property type="evidence" value="ECO:0007669"/>
    <property type="project" value="TreeGrafter"/>
</dbReference>
<dbReference type="InterPro" id="IPR051401">
    <property type="entry name" value="GtrA_CellWall_Glycosyl"/>
</dbReference>
<dbReference type="InterPro" id="IPR007267">
    <property type="entry name" value="GtrA_DPMS_TM"/>
</dbReference>
<comment type="subcellular location">
    <subcellularLocation>
        <location evidence="1">Membrane</location>
        <topology evidence="1">Multi-pass membrane protein</topology>
    </subcellularLocation>
</comment>
<gene>
    <name evidence="8" type="ORF">C8D93_10121</name>
</gene>
<keyword evidence="9" id="KW-1185">Reference proteome</keyword>